<name>A0A3Q2Q2N3_FUNHE</name>
<protein>
    <submittedName>
        <fullName evidence="10">Uncharacterized LOC105939306</fullName>
    </submittedName>
</protein>
<dbReference type="InterPro" id="IPR006612">
    <property type="entry name" value="THAP_Znf"/>
</dbReference>
<keyword evidence="8" id="KW-0472">Membrane</keyword>
<dbReference type="Pfam" id="PF13613">
    <property type="entry name" value="HTH_Tnp_4"/>
    <property type="match status" value="1"/>
</dbReference>
<reference evidence="10" key="1">
    <citation type="submission" date="2025-08" db="UniProtKB">
        <authorList>
            <consortium name="Ensembl"/>
        </authorList>
    </citation>
    <scope>IDENTIFICATION</scope>
</reference>
<proteinExistence type="predicted"/>
<dbReference type="Pfam" id="PF13359">
    <property type="entry name" value="DDE_Tnp_4"/>
    <property type="match status" value="1"/>
</dbReference>
<dbReference type="SUPFAM" id="SSF57716">
    <property type="entry name" value="Glucocorticoid receptor-like (DNA-binding domain)"/>
    <property type="match status" value="1"/>
</dbReference>
<dbReference type="Pfam" id="PF05485">
    <property type="entry name" value="THAP"/>
    <property type="match status" value="1"/>
</dbReference>
<dbReference type="STRING" id="8078.ENSFHEP00000020159"/>
<keyword evidence="8" id="KW-1133">Transmembrane helix</keyword>
<feature type="compositionally biased region" description="Polar residues" evidence="7">
    <location>
        <begin position="131"/>
        <end position="140"/>
    </location>
</feature>
<keyword evidence="8" id="KW-0812">Transmembrane</keyword>
<evidence type="ECO:0000259" key="9">
    <source>
        <dbReference type="PROSITE" id="PS50950"/>
    </source>
</evidence>
<dbReference type="InterPro" id="IPR027806">
    <property type="entry name" value="HARBI1_dom"/>
</dbReference>
<dbReference type="Proteomes" id="UP000265000">
    <property type="component" value="Unplaced"/>
</dbReference>
<keyword evidence="4" id="KW-0862">Zinc</keyword>
<organism evidence="10 11">
    <name type="scientific">Fundulus heteroclitus</name>
    <name type="common">Killifish</name>
    <name type="synonym">Mummichog</name>
    <dbReference type="NCBI Taxonomy" id="8078"/>
    <lineage>
        <taxon>Eukaryota</taxon>
        <taxon>Metazoa</taxon>
        <taxon>Chordata</taxon>
        <taxon>Craniata</taxon>
        <taxon>Vertebrata</taxon>
        <taxon>Euteleostomi</taxon>
        <taxon>Actinopterygii</taxon>
        <taxon>Neopterygii</taxon>
        <taxon>Teleostei</taxon>
        <taxon>Neoteleostei</taxon>
        <taxon>Acanthomorphata</taxon>
        <taxon>Ovalentaria</taxon>
        <taxon>Atherinomorphae</taxon>
        <taxon>Cyprinodontiformes</taxon>
        <taxon>Fundulidae</taxon>
        <taxon>Fundulus</taxon>
    </lineage>
</organism>
<keyword evidence="2" id="KW-0479">Metal-binding</keyword>
<dbReference type="Ensembl" id="ENSFHET00000029587.1">
    <property type="protein sequence ID" value="ENSFHEP00000020159.1"/>
    <property type="gene ID" value="ENSFHEG00000022073.1"/>
</dbReference>
<accession>A0A3Q2Q2N3</accession>
<reference evidence="10" key="2">
    <citation type="submission" date="2025-09" db="UniProtKB">
        <authorList>
            <consortium name="Ensembl"/>
        </authorList>
    </citation>
    <scope>IDENTIFICATION</scope>
</reference>
<dbReference type="PANTHER" id="PTHR23080">
    <property type="entry name" value="THAP DOMAIN PROTEIN"/>
    <property type="match status" value="1"/>
</dbReference>
<evidence type="ECO:0000256" key="5">
    <source>
        <dbReference type="ARBA" id="ARBA00023125"/>
    </source>
</evidence>
<keyword evidence="5 6" id="KW-0238">DNA-binding</keyword>
<feature type="transmembrane region" description="Helical" evidence="8">
    <location>
        <begin position="311"/>
        <end position="332"/>
    </location>
</feature>
<dbReference type="GO" id="GO:0003677">
    <property type="term" value="F:DNA binding"/>
    <property type="evidence" value="ECO:0007669"/>
    <property type="project" value="UniProtKB-UniRule"/>
</dbReference>
<evidence type="ECO:0000256" key="3">
    <source>
        <dbReference type="ARBA" id="ARBA00022771"/>
    </source>
</evidence>
<evidence type="ECO:0000256" key="2">
    <source>
        <dbReference type="ARBA" id="ARBA00022723"/>
    </source>
</evidence>
<evidence type="ECO:0000313" key="10">
    <source>
        <dbReference type="Ensembl" id="ENSFHEP00000020159.1"/>
    </source>
</evidence>
<dbReference type="AlphaFoldDB" id="A0A3Q2Q2N3"/>
<evidence type="ECO:0000256" key="7">
    <source>
        <dbReference type="SAM" id="MobiDB-lite"/>
    </source>
</evidence>
<evidence type="ECO:0000256" key="4">
    <source>
        <dbReference type="ARBA" id="ARBA00022833"/>
    </source>
</evidence>
<evidence type="ECO:0000313" key="11">
    <source>
        <dbReference type="Proteomes" id="UP000265000"/>
    </source>
</evidence>
<keyword evidence="3 6" id="KW-0863">Zinc-finger</keyword>
<dbReference type="PANTHER" id="PTHR23080:SF141">
    <property type="entry name" value="TRANSPOSASE HELIX-TURN-HELIX DOMAIN-CONTAINING PROTEIN"/>
    <property type="match status" value="1"/>
</dbReference>
<evidence type="ECO:0000256" key="1">
    <source>
        <dbReference type="ARBA" id="ARBA00001968"/>
    </source>
</evidence>
<keyword evidence="11" id="KW-1185">Reference proteome</keyword>
<feature type="compositionally biased region" description="Basic residues" evidence="7">
    <location>
        <begin position="117"/>
        <end position="126"/>
    </location>
</feature>
<dbReference type="GeneTree" id="ENSGT00940000164656"/>
<dbReference type="InterPro" id="IPR027805">
    <property type="entry name" value="Transposase_HTH_dom"/>
</dbReference>
<feature type="domain" description="THAP-type" evidence="9">
    <location>
        <begin position="1"/>
        <end position="91"/>
    </location>
</feature>
<evidence type="ECO:0000256" key="8">
    <source>
        <dbReference type="SAM" id="Phobius"/>
    </source>
</evidence>
<dbReference type="PROSITE" id="PS50950">
    <property type="entry name" value="ZF_THAP"/>
    <property type="match status" value="1"/>
</dbReference>
<comment type="cofactor">
    <cofactor evidence="1">
        <name>a divalent metal cation</name>
        <dbReference type="ChEBI" id="CHEBI:60240"/>
    </cofactor>
</comment>
<sequence length="540" mass="60505">MVTTKHCCYGVCRSDSRYAHRDHMKGVFFIPFPKPRSLAQKCQRWIRACNREGFTAQNVTKYTYICSLHFVGGKGPTAEFPDPITAVPACPMQLETLTHKRKAPTPGNEDTVEVAKMKRSKRKRLAHNLPAPSTSTASSQEAEDESTDLQTNDDTTINAATALLDLSSVWVVAAQVMSDGRSIDKMDKSCQTDTNLEEAMELKMENQTLKEELSRRIYQHVAPPQKPPFSVEEVKNDDKQFKFYTGLTWLQFMSLWDFLGPFRDKLSCYKSSEKSEKSPDKRPGVKRNLDPLDELFLTLISLNSGLLHKDLGYRFGICVSAVSNIVIAWIQFMHLKFSALKKTMFASRKTVAKNLPSCFEKLEGLRVIIDYAKFFVEQASNSEHQGNLYSSKTIIEVYKVLMGVSPTGDVMFVSDAYAESVSDAEILKQSGFLDHLEAGDLVFSDRGLAISEVLAEKGVHLNIPPCLKGRRTLTPEEEIYSKQTSTARTNVKNCIRGINKFKLLSTVIPLSLQPVYSQIVFVASCLVNFQEAPVALTEAS</sequence>
<feature type="region of interest" description="Disordered" evidence="7">
    <location>
        <begin position="101"/>
        <end position="151"/>
    </location>
</feature>
<evidence type="ECO:0000256" key="6">
    <source>
        <dbReference type="PROSITE-ProRule" id="PRU00309"/>
    </source>
</evidence>
<dbReference type="GO" id="GO:0008270">
    <property type="term" value="F:zinc ion binding"/>
    <property type="evidence" value="ECO:0007669"/>
    <property type="project" value="UniProtKB-KW"/>
</dbReference>